<organism evidence="2 3">
    <name type="scientific">Hibiscus syriacus</name>
    <name type="common">Rose of Sharon</name>
    <dbReference type="NCBI Taxonomy" id="106335"/>
    <lineage>
        <taxon>Eukaryota</taxon>
        <taxon>Viridiplantae</taxon>
        <taxon>Streptophyta</taxon>
        <taxon>Embryophyta</taxon>
        <taxon>Tracheophyta</taxon>
        <taxon>Spermatophyta</taxon>
        <taxon>Magnoliopsida</taxon>
        <taxon>eudicotyledons</taxon>
        <taxon>Gunneridae</taxon>
        <taxon>Pentapetalae</taxon>
        <taxon>rosids</taxon>
        <taxon>malvids</taxon>
        <taxon>Malvales</taxon>
        <taxon>Malvaceae</taxon>
        <taxon>Malvoideae</taxon>
        <taxon>Hibiscus</taxon>
    </lineage>
</organism>
<dbReference type="EMBL" id="VEPZ02001568">
    <property type="protein sequence ID" value="KAE8667721.1"/>
    <property type="molecule type" value="Genomic_DNA"/>
</dbReference>
<feature type="region of interest" description="Disordered" evidence="1">
    <location>
        <begin position="31"/>
        <end position="52"/>
    </location>
</feature>
<comment type="caution">
    <text evidence="2">The sequence shown here is derived from an EMBL/GenBank/DDBJ whole genome shotgun (WGS) entry which is preliminary data.</text>
</comment>
<dbReference type="Proteomes" id="UP000436088">
    <property type="component" value="Unassembled WGS sequence"/>
</dbReference>
<protein>
    <submittedName>
        <fullName evidence="2">Uncharacterized protein</fullName>
    </submittedName>
</protein>
<sequence length="89" mass="9050">MSGRFVARLFLQHGLNPGVAEANAADGGSGFGVLQVPDGERADVDERGFDGRGDMNGWVGGCGGGTDEDGGVEEGGQCEEVYEQCLGVG</sequence>
<evidence type="ECO:0000313" key="2">
    <source>
        <dbReference type="EMBL" id="KAE8667721.1"/>
    </source>
</evidence>
<evidence type="ECO:0000313" key="3">
    <source>
        <dbReference type="Proteomes" id="UP000436088"/>
    </source>
</evidence>
<proteinExistence type="predicted"/>
<reference evidence="2" key="1">
    <citation type="submission" date="2019-09" db="EMBL/GenBank/DDBJ databases">
        <title>Draft genome information of white flower Hibiscus syriacus.</title>
        <authorList>
            <person name="Kim Y.-M."/>
        </authorList>
    </citation>
    <scope>NUCLEOTIDE SEQUENCE [LARGE SCALE GENOMIC DNA]</scope>
    <source>
        <strain evidence="2">YM2019G1</strain>
    </source>
</reference>
<dbReference type="AlphaFoldDB" id="A0A6A2X0G5"/>
<gene>
    <name evidence="2" type="ORF">F3Y22_tig00112383pilonHSYRG00481</name>
</gene>
<accession>A0A6A2X0G5</accession>
<keyword evidence="3" id="KW-1185">Reference proteome</keyword>
<evidence type="ECO:0000256" key="1">
    <source>
        <dbReference type="SAM" id="MobiDB-lite"/>
    </source>
</evidence>
<feature type="compositionally biased region" description="Basic and acidic residues" evidence="1">
    <location>
        <begin position="38"/>
        <end position="52"/>
    </location>
</feature>
<name>A0A6A2X0G5_HIBSY</name>